<keyword evidence="6 9" id="KW-1133">Transmembrane helix</keyword>
<evidence type="ECO:0000256" key="4">
    <source>
        <dbReference type="ARBA" id="ARBA00022519"/>
    </source>
</evidence>
<keyword evidence="7 9" id="KW-0472">Membrane</keyword>
<evidence type="ECO:0000313" key="10">
    <source>
        <dbReference type="EMBL" id="NGO66620.1"/>
    </source>
</evidence>
<feature type="transmembrane region" description="Helical" evidence="9">
    <location>
        <begin position="192"/>
        <end position="214"/>
    </location>
</feature>
<keyword evidence="4" id="KW-0997">Cell inner membrane</keyword>
<proteinExistence type="predicted"/>
<dbReference type="InterPro" id="IPR001851">
    <property type="entry name" value="ABC_transp_permease"/>
</dbReference>
<dbReference type="Proteomes" id="UP000477849">
    <property type="component" value="Unassembled WGS sequence"/>
</dbReference>
<dbReference type="RefSeq" id="WP_163897350.1">
    <property type="nucleotide sequence ID" value="NZ_CP048424.1"/>
</dbReference>
<evidence type="ECO:0000256" key="6">
    <source>
        <dbReference type="ARBA" id="ARBA00022989"/>
    </source>
</evidence>
<dbReference type="Pfam" id="PF02653">
    <property type="entry name" value="BPD_transp_2"/>
    <property type="match status" value="1"/>
</dbReference>
<organism evidence="10 11">
    <name type="scientific">Rhizobium daejeonense</name>
    <dbReference type="NCBI Taxonomy" id="240521"/>
    <lineage>
        <taxon>Bacteria</taxon>
        <taxon>Pseudomonadati</taxon>
        <taxon>Pseudomonadota</taxon>
        <taxon>Alphaproteobacteria</taxon>
        <taxon>Hyphomicrobiales</taxon>
        <taxon>Rhizobiaceae</taxon>
        <taxon>Rhizobium/Agrobacterium group</taxon>
        <taxon>Rhizobium</taxon>
    </lineage>
</organism>
<accession>A0A6M1SBP5</accession>
<feature type="transmembrane region" description="Helical" evidence="9">
    <location>
        <begin position="31"/>
        <end position="52"/>
    </location>
</feature>
<dbReference type="EMBL" id="JAAKZH010000013">
    <property type="protein sequence ID" value="NGO66620.1"/>
    <property type="molecule type" value="Genomic_DNA"/>
</dbReference>
<feature type="transmembrane region" description="Helical" evidence="9">
    <location>
        <begin position="91"/>
        <end position="110"/>
    </location>
</feature>
<keyword evidence="11" id="KW-1185">Reference proteome</keyword>
<keyword evidence="3" id="KW-1003">Cell membrane</keyword>
<gene>
    <name evidence="10" type="ORF">G6N76_23410</name>
</gene>
<comment type="subcellular location">
    <subcellularLocation>
        <location evidence="1">Cell membrane</location>
        <topology evidence="1">Multi-pass membrane protein</topology>
    </subcellularLocation>
</comment>
<dbReference type="PANTHER" id="PTHR32196:SF21">
    <property type="entry name" value="ABC TRANSPORTER PERMEASE PROTEIN YPHD-RELATED"/>
    <property type="match status" value="1"/>
</dbReference>
<feature type="transmembrane region" description="Helical" evidence="9">
    <location>
        <begin position="122"/>
        <end position="142"/>
    </location>
</feature>
<evidence type="ECO:0000256" key="5">
    <source>
        <dbReference type="ARBA" id="ARBA00022692"/>
    </source>
</evidence>
<evidence type="ECO:0000256" key="8">
    <source>
        <dbReference type="SAM" id="MobiDB-lite"/>
    </source>
</evidence>
<dbReference type="GO" id="GO:0005886">
    <property type="term" value="C:plasma membrane"/>
    <property type="evidence" value="ECO:0007669"/>
    <property type="project" value="UniProtKB-SubCell"/>
</dbReference>
<evidence type="ECO:0000256" key="3">
    <source>
        <dbReference type="ARBA" id="ARBA00022475"/>
    </source>
</evidence>
<evidence type="ECO:0000313" key="11">
    <source>
        <dbReference type="Proteomes" id="UP000477849"/>
    </source>
</evidence>
<feature type="transmembrane region" description="Helical" evidence="9">
    <location>
        <begin position="299"/>
        <end position="318"/>
    </location>
</feature>
<feature type="transmembrane region" description="Helical" evidence="9">
    <location>
        <begin position="246"/>
        <end position="266"/>
    </location>
</feature>
<evidence type="ECO:0000256" key="2">
    <source>
        <dbReference type="ARBA" id="ARBA00022448"/>
    </source>
</evidence>
<name>A0A6M1SBP5_9HYPH</name>
<keyword evidence="2" id="KW-0813">Transport</keyword>
<keyword evidence="5 9" id="KW-0812">Transmembrane</keyword>
<evidence type="ECO:0000256" key="9">
    <source>
        <dbReference type="SAM" id="Phobius"/>
    </source>
</evidence>
<feature type="transmembrane region" description="Helical" evidence="9">
    <location>
        <begin position="154"/>
        <end position="172"/>
    </location>
</feature>
<dbReference type="GO" id="GO:0022857">
    <property type="term" value="F:transmembrane transporter activity"/>
    <property type="evidence" value="ECO:0007669"/>
    <property type="project" value="InterPro"/>
</dbReference>
<feature type="transmembrane region" description="Helical" evidence="9">
    <location>
        <begin position="272"/>
        <end position="292"/>
    </location>
</feature>
<feature type="transmembrane region" description="Helical" evidence="9">
    <location>
        <begin position="324"/>
        <end position="344"/>
    </location>
</feature>
<evidence type="ECO:0000256" key="7">
    <source>
        <dbReference type="ARBA" id="ARBA00023136"/>
    </source>
</evidence>
<evidence type="ECO:0000256" key="1">
    <source>
        <dbReference type="ARBA" id="ARBA00004651"/>
    </source>
</evidence>
<protein>
    <submittedName>
        <fullName evidence="10">ABC transporter permease</fullName>
    </submittedName>
</protein>
<comment type="caution">
    <text evidence="10">The sequence shown here is derived from an EMBL/GenBank/DDBJ whole genome shotgun (WGS) entry which is preliminary data.</text>
</comment>
<dbReference type="CDD" id="cd06579">
    <property type="entry name" value="TM_PBP1_transp_AraH_like"/>
    <property type="match status" value="1"/>
</dbReference>
<dbReference type="PANTHER" id="PTHR32196">
    <property type="entry name" value="ABC TRANSPORTER PERMEASE PROTEIN YPHD-RELATED-RELATED"/>
    <property type="match status" value="1"/>
</dbReference>
<feature type="region of interest" description="Disordered" evidence="8">
    <location>
        <begin position="1"/>
        <end position="20"/>
    </location>
</feature>
<feature type="transmembrane region" description="Helical" evidence="9">
    <location>
        <begin position="64"/>
        <end position="84"/>
    </location>
</feature>
<sequence>MSSSTTSTISSGPSSGAGPAIAPSRARVIAILGRIAPLIFLFGLVLLFSVLQPRFLMPLNLFNILRQVSIYGIIAVGMTFVILARGIDLSVGSLVAMTGLVAAVVAKGGIEGRFALSPDGTGYGWPLAAIAAIIAGTIAGYLQGVAVSRLAVPAFVVTLGGMTVFRGIALTIGNGGPVSGFDEAFGWWGRGMIGPVPVPVIVFAVVALIAHFILTQTRFGRSVYAVGSNPDAARLSGINTARVTTLVYAVIGFCSGLGGFVLSARLNSAEAVAGTGYELTAIAAVVIGGTSLHGGTGSIIGTIIGALLTGVLLNGLVILNVSPYVQQILVGLIIVAAVAFDSFVKRQSR</sequence>
<dbReference type="AlphaFoldDB" id="A0A6M1SBP5"/>
<reference evidence="10 11" key="1">
    <citation type="submission" date="2020-02" db="EMBL/GenBank/DDBJ databases">
        <title>Genome sequence of the type strain CCBAU10050 of Rhizobium daejeonense.</title>
        <authorList>
            <person name="Gao J."/>
            <person name="Sun J."/>
        </authorList>
    </citation>
    <scope>NUCLEOTIDE SEQUENCE [LARGE SCALE GENOMIC DNA]</scope>
    <source>
        <strain evidence="10 11">CCBAU10050</strain>
    </source>
</reference>